<dbReference type="PANTHER" id="PTHR13604:SF0">
    <property type="entry name" value="ABASIC SITE PROCESSING PROTEIN HMCES"/>
    <property type="match status" value="1"/>
</dbReference>
<evidence type="ECO:0000313" key="9">
    <source>
        <dbReference type="EMBL" id="NHB75412.1"/>
    </source>
</evidence>
<keyword evidence="7" id="KW-0456">Lyase</keyword>
<proteinExistence type="inferred from homology"/>
<evidence type="ECO:0000313" key="10">
    <source>
        <dbReference type="Proteomes" id="UP001515660"/>
    </source>
</evidence>
<dbReference type="SUPFAM" id="SSF143081">
    <property type="entry name" value="BB1717-like"/>
    <property type="match status" value="1"/>
</dbReference>
<keyword evidence="2 8" id="KW-0645">Protease</keyword>
<dbReference type="InterPro" id="IPR003738">
    <property type="entry name" value="SRAP"/>
</dbReference>
<dbReference type="Proteomes" id="UP001515660">
    <property type="component" value="Unassembled WGS sequence"/>
</dbReference>
<accession>A0ABX0G376</accession>
<evidence type="ECO:0000256" key="5">
    <source>
        <dbReference type="ARBA" id="ARBA00023124"/>
    </source>
</evidence>
<dbReference type="Pfam" id="PF02586">
    <property type="entry name" value="SRAP"/>
    <property type="match status" value="1"/>
</dbReference>
<evidence type="ECO:0000256" key="4">
    <source>
        <dbReference type="ARBA" id="ARBA00022801"/>
    </source>
</evidence>
<sequence>MCGRFTITHPNAALAALFDAVPGNDLPVTPNFNVCPTNSVAVVTSEGGVRRLRAMRWGFIPAWYKAPNDGPLIINARSDTVAAKPAFKAAIRERRCIVPASGFYEWSAGEGKARLPWYFTRADGQPMALAGVWQRWRDLDTVAIVSTEAGPGMAGIHHREPVILERADWPLWLGEAGHGAATLMRPVAEGVLNRPWRVGVEVNSNRASGAGLIVPVAA</sequence>
<organism evidence="9 10">
    <name type="scientific">Rhodobacter calidifons</name>
    <dbReference type="NCBI Taxonomy" id="2715277"/>
    <lineage>
        <taxon>Bacteria</taxon>
        <taxon>Pseudomonadati</taxon>
        <taxon>Pseudomonadota</taxon>
        <taxon>Alphaproteobacteria</taxon>
        <taxon>Rhodobacterales</taxon>
        <taxon>Rhodobacter group</taxon>
        <taxon>Rhodobacter</taxon>
    </lineage>
</organism>
<protein>
    <recommendedName>
        <fullName evidence="8">Abasic site processing protein</fullName>
        <ecNumber evidence="8">3.4.-.-</ecNumber>
    </recommendedName>
</protein>
<evidence type="ECO:0000256" key="6">
    <source>
        <dbReference type="ARBA" id="ARBA00023125"/>
    </source>
</evidence>
<evidence type="ECO:0000256" key="1">
    <source>
        <dbReference type="ARBA" id="ARBA00008136"/>
    </source>
</evidence>
<evidence type="ECO:0000256" key="8">
    <source>
        <dbReference type="RuleBase" id="RU364100"/>
    </source>
</evidence>
<comment type="caution">
    <text evidence="9">The sequence shown here is derived from an EMBL/GenBank/DDBJ whole genome shotgun (WGS) entry which is preliminary data.</text>
</comment>
<dbReference type="InterPro" id="IPR036590">
    <property type="entry name" value="SRAP-like"/>
</dbReference>
<keyword evidence="5" id="KW-0190">Covalent protein-DNA linkage</keyword>
<keyword evidence="4 8" id="KW-0378">Hydrolase</keyword>
<evidence type="ECO:0000256" key="3">
    <source>
        <dbReference type="ARBA" id="ARBA00022763"/>
    </source>
</evidence>
<comment type="similarity">
    <text evidence="1 8">Belongs to the SOS response-associated peptidase family.</text>
</comment>
<dbReference type="RefSeq" id="WP_166401453.1">
    <property type="nucleotide sequence ID" value="NZ_JAANHS010000001.1"/>
</dbReference>
<dbReference type="Gene3D" id="3.90.1680.10">
    <property type="entry name" value="SOS response associated peptidase-like"/>
    <property type="match status" value="1"/>
</dbReference>
<keyword evidence="6" id="KW-0238">DNA-binding</keyword>
<gene>
    <name evidence="9" type="ORF">G8O29_01490</name>
</gene>
<dbReference type="EC" id="3.4.-.-" evidence="8"/>
<evidence type="ECO:0000256" key="2">
    <source>
        <dbReference type="ARBA" id="ARBA00022670"/>
    </source>
</evidence>
<dbReference type="PANTHER" id="PTHR13604">
    <property type="entry name" value="DC12-RELATED"/>
    <property type="match status" value="1"/>
</dbReference>
<evidence type="ECO:0000256" key="7">
    <source>
        <dbReference type="ARBA" id="ARBA00023239"/>
    </source>
</evidence>
<reference evidence="9 10" key="1">
    <citation type="journal article" date="2022" name="Microorganisms">
        <title>Genome Sequence and Characterization of a Xanthorhodopsin-Containing, Aerobic Anoxygenic Phototrophic Rhodobacter Species, Isolated from Mesophilic Conditions at Yellowstone National Park.</title>
        <authorList>
            <person name="Kyndt J.A."/>
            <person name="Robertson S."/>
            <person name="Shoffstall I.B."/>
            <person name="Ramaley R.F."/>
            <person name="Meyer T.E."/>
        </authorList>
    </citation>
    <scope>NUCLEOTIDE SEQUENCE [LARGE SCALE GENOMIC DNA]</scope>
    <source>
        <strain evidence="9 10">M37P</strain>
    </source>
</reference>
<keyword evidence="3" id="KW-0227">DNA damage</keyword>
<name>A0ABX0G376_9RHOB</name>
<dbReference type="EMBL" id="JAANHS010000001">
    <property type="protein sequence ID" value="NHB75412.1"/>
    <property type="molecule type" value="Genomic_DNA"/>
</dbReference>
<keyword evidence="10" id="KW-1185">Reference proteome</keyword>